<comment type="caution">
    <text evidence="1">The sequence shown here is derived from an EMBL/GenBank/DDBJ whole genome shotgun (WGS) entry which is preliminary data.</text>
</comment>
<organism evidence="1 2">
    <name type="scientific">Trichinella nativa</name>
    <dbReference type="NCBI Taxonomy" id="6335"/>
    <lineage>
        <taxon>Eukaryota</taxon>
        <taxon>Metazoa</taxon>
        <taxon>Ecdysozoa</taxon>
        <taxon>Nematoda</taxon>
        <taxon>Enoplea</taxon>
        <taxon>Dorylaimia</taxon>
        <taxon>Trichinellida</taxon>
        <taxon>Trichinellidae</taxon>
        <taxon>Trichinella</taxon>
    </lineage>
</organism>
<dbReference type="AlphaFoldDB" id="A0A0V1KH95"/>
<keyword evidence="2" id="KW-1185">Reference proteome</keyword>
<reference evidence="1 2" key="1">
    <citation type="submission" date="2015-05" db="EMBL/GenBank/DDBJ databases">
        <title>Evolution of Trichinella species and genotypes.</title>
        <authorList>
            <person name="Korhonen P.K."/>
            <person name="Edoardo P."/>
            <person name="Giuseppe L.R."/>
            <person name="Gasser R.B."/>
        </authorList>
    </citation>
    <scope>NUCLEOTIDE SEQUENCE [LARGE SCALE GENOMIC DNA]</scope>
    <source>
        <strain evidence="1">ISS10</strain>
    </source>
</reference>
<gene>
    <name evidence="1" type="ORF">T02_4835</name>
</gene>
<evidence type="ECO:0000313" key="2">
    <source>
        <dbReference type="Proteomes" id="UP000054721"/>
    </source>
</evidence>
<dbReference type="EMBL" id="JYDW01002684">
    <property type="protein sequence ID" value="KRZ46627.1"/>
    <property type="molecule type" value="Genomic_DNA"/>
</dbReference>
<name>A0A0V1KH95_9BILA</name>
<proteinExistence type="predicted"/>
<dbReference type="Proteomes" id="UP000054721">
    <property type="component" value="Unassembled WGS sequence"/>
</dbReference>
<accession>A0A0V1KH95</accession>
<evidence type="ECO:0000313" key="1">
    <source>
        <dbReference type="EMBL" id="KRZ46627.1"/>
    </source>
</evidence>
<sequence>MSQIGSITMMLREQIDGYFLWMVRFLNRSL</sequence>
<protein>
    <submittedName>
        <fullName evidence="1">Uncharacterized protein</fullName>
    </submittedName>
</protein>